<name>A0ACB8DB05_DERSI</name>
<dbReference type="Proteomes" id="UP000821865">
    <property type="component" value="Chromosome 2"/>
</dbReference>
<comment type="caution">
    <text evidence="1">The sequence shown here is derived from an EMBL/GenBank/DDBJ whole genome shotgun (WGS) entry which is preliminary data.</text>
</comment>
<proteinExistence type="predicted"/>
<organism evidence="1 2">
    <name type="scientific">Dermacentor silvarum</name>
    <name type="common">Tick</name>
    <dbReference type="NCBI Taxonomy" id="543639"/>
    <lineage>
        <taxon>Eukaryota</taxon>
        <taxon>Metazoa</taxon>
        <taxon>Ecdysozoa</taxon>
        <taxon>Arthropoda</taxon>
        <taxon>Chelicerata</taxon>
        <taxon>Arachnida</taxon>
        <taxon>Acari</taxon>
        <taxon>Parasitiformes</taxon>
        <taxon>Ixodida</taxon>
        <taxon>Ixodoidea</taxon>
        <taxon>Ixodidae</taxon>
        <taxon>Rhipicephalinae</taxon>
        <taxon>Dermacentor</taxon>
    </lineage>
</organism>
<gene>
    <name evidence="1" type="ORF">HPB49_004642</name>
</gene>
<dbReference type="EMBL" id="CM023471">
    <property type="protein sequence ID" value="KAH7965198.1"/>
    <property type="molecule type" value="Genomic_DNA"/>
</dbReference>
<evidence type="ECO:0000313" key="2">
    <source>
        <dbReference type="Proteomes" id="UP000821865"/>
    </source>
</evidence>
<reference evidence="1" key="1">
    <citation type="submission" date="2020-05" db="EMBL/GenBank/DDBJ databases">
        <title>Large-scale comparative analyses of tick genomes elucidate their genetic diversity and vector capacities.</title>
        <authorList>
            <person name="Jia N."/>
            <person name="Wang J."/>
            <person name="Shi W."/>
            <person name="Du L."/>
            <person name="Sun Y."/>
            <person name="Zhan W."/>
            <person name="Jiang J."/>
            <person name="Wang Q."/>
            <person name="Zhang B."/>
            <person name="Ji P."/>
            <person name="Sakyi L.B."/>
            <person name="Cui X."/>
            <person name="Yuan T."/>
            <person name="Jiang B."/>
            <person name="Yang W."/>
            <person name="Lam T.T.-Y."/>
            <person name="Chang Q."/>
            <person name="Ding S."/>
            <person name="Wang X."/>
            <person name="Zhu J."/>
            <person name="Ruan X."/>
            <person name="Zhao L."/>
            <person name="Wei J."/>
            <person name="Que T."/>
            <person name="Du C."/>
            <person name="Cheng J."/>
            <person name="Dai P."/>
            <person name="Han X."/>
            <person name="Huang E."/>
            <person name="Gao Y."/>
            <person name="Liu J."/>
            <person name="Shao H."/>
            <person name="Ye R."/>
            <person name="Li L."/>
            <person name="Wei W."/>
            <person name="Wang X."/>
            <person name="Wang C."/>
            <person name="Yang T."/>
            <person name="Huo Q."/>
            <person name="Li W."/>
            <person name="Guo W."/>
            <person name="Chen H."/>
            <person name="Zhou L."/>
            <person name="Ni X."/>
            <person name="Tian J."/>
            <person name="Zhou Y."/>
            <person name="Sheng Y."/>
            <person name="Liu T."/>
            <person name="Pan Y."/>
            <person name="Xia L."/>
            <person name="Li J."/>
            <person name="Zhao F."/>
            <person name="Cao W."/>
        </authorList>
    </citation>
    <scope>NUCLEOTIDE SEQUENCE</scope>
    <source>
        <strain evidence="1">Dsil-2018</strain>
    </source>
</reference>
<evidence type="ECO:0000313" key="1">
    <source>
        <dbReference type="EMBL" id="KAH7965198.1"/>
    </source>
</evidence>
<protein>
    <submittedName>
        <fullName evidence="1">Uncharacterized protein</fullName>
    </submittedName>
</protein>
<keyword evidence="2" id="KW-1185">Reference proteome</keyword>
<accession>A0ACB8DB05</accession>
<sequence length="171" mass="19106">MPRGLRQGCPLSPLLYVAGVVQCLKALDCGFTFRHRESGQLVQRRIPALVYADGFCTPCRLSRGAADVVRLMWQGDDASATESKHHKVCGVGLGGTRRAARHNMEPIQGNPILRSASTKYLGIRLSTSSDYLSANEREMRGKAVRQEGFLCQRSLWSYSRYEVMLALWKMV</sequence>